<dbReference type="AlphaFoldDB" id="A0A7D5F6J5"/>
<protein>
    <submittedName>
        <fullName evidence="1">SIMPL domain-containing protein</fullName>
    </submittedName>
</protein>
<dbReference type="Pfam" id="PF04402">
    <property type="entry name" value="SIMPL"/>
    <property type="match status" value="1"/>
</dbReference>
<dbReference type="Gene3D" id="3.30.110.170">
    <property type="entry name" value="Protein of unknown function (DUF541), domain 1"/>
    <property type="match status" value="1"/>
</dbReference>
<proteinExistence type="predicted"/>
<accession>A0A7D5F6J5</accession>
<sequence>MADILISVRGEAERRVSPELAAIHVTAATDGPERADVVSRATAAAAPLRERLELLSDDGAVTTWSSGSISIWSDRPWNADGRQLAPVHHAAIELTAVFSDIAGLSEWADTLAGDEAVRVSQVEWLLASATRAAVEREVAATALDVAVGRATAYAAALGRTSVEPVEIADVGLLGGSDPQPPQPSFARAAMLSADSGAAGFELRPSDIVVTAAVEGRFVAR</sequence>
<dbReference type="RefSeq" id="WP_178014485.1">
    <property type="nucleotide sequence ID" value="NZ_CP058316.1"/>
</dbReference>
<dbReference type="InterPro" id="IPR007497">
    <property type="entry name" value="SIMPL/DUF541"/>
</dbReference>
<evidence type="ECO:0000313" key="2">
    <source>
        <dbReference type="Proteomes" id="UP000509638"/>
    </source>
</evidence>
<dbReference type="Proteomes" id="UP000509638">
    <property type="component" value="Chromosome"/>
</dbReference>
<organism evidence="1 2">
    <name type="scientific">Microbacterium oleivorans</name>
    <dbReference type="NCBI Taxonomy" id="273677"/>
    <lineage>
        <taxon>Bacteria</taxon>
        <taxon>Bacillati</taxon>
        <taxon>Actinomycetota</taxon>
        <taxon>Actinomycetes</taxon>
        <taxon>Micrococcales</taxon>
        <taxon>Microbacteriaceae</taxon>
        <taxon>Microbacterium</taxon>
    </lineage>
</organism>
<reference evidence="1 2" key="1">
    <citation type="submission" date="2020-06" db="EMBL/GenBank/DDBJ databases">
        <authorList>
            <person name="Jo H."/>
        </authorList>
    </citation>
    <scope>NUCLEOTIDE SEQUENCE [LARGE SCALE GENOMIC DNA]</scope>
    <source>
        <strain evidence="1 2">I46</strain>
    </source>
</reference>
<gene>
    <name evidence="1" type="ORF">HW566_15800</name>
</gene>
<dbReference type="EMBL" id="CP058316">
    <property type="protein sequence ID" value="QLD13107.1"/>
    <property type="molecule type" value="Genomic_DNA"/>
</dbReference>
<dbReference type="Gene3D" id="3.30.70.2970">
    <property type="entry name" value="Protein of unknown function (DUF541), domain 2"/>
    <property type="match status" value="1"/>
</dbReference>
<name>A0A7D5F6J5_9MICO</name>
<evidence type="ECO:0000313" key="1">
    <source>
        <dbReference type="EMBL" id="QLD13107.1"/>
    </source>
</evidence>